<dbReference type="EMBL" id="JACHHZ010000002">
    <property type="protein sequence ID" value="MBB6093262.1"/>
    <property type="molecule type" value="Genomic_DNA"/>
</dbReference>
<name>A0A841HME4_9GAMM</name>
<dbReference type="AlphaFoldDB" id="A0A841HME4"/>
<sequence>MSILAFPPPRRLSKSYPNHRLDFSWPRCPWWPQALPIEKNGEKQGFSSLTIDSAWARPSSVGADSYGRDAIDRADSAFIAAHRIHVPTFINVIPLPAFIRAPQSETVVPGKTNESDEGDVT</sequence>
<gene>
    <name evidence="1" type="ORF">HNQ60_002140</name>
</gene>
<evidence type="ECO:0000313" key="1">
    <source>
        <dbReference type="EMBL" id="MBB6093262.1"/>
    </source>
</evidence>
<reference evidence="1 2" key="1">
    <citation type="submission" date="2020-08" db="EMBL/GenBank/DDBJ databases">
        <title>Genomic Encyclopedia of Type Strains, Phase IV (KMG-IV): sequencing the most valuable type-strain genomes for metagenomic binning, comparative biology and taxonomic classification.</title>
        <authorList>
            <person name="Goeker M."/>
        </authorList>
    </citation>
    <scope>NUCLEOTIDE SEQUENCE [LARGE SCALE GENOMIC DNA]</scope>
    <source>
        <strain evidence="1 2">DSM 26723</strain>
    </source>
</reference>
<keyword evidence="2" id="KW-1185">Reference proteome</keyword>
<organism evidence="1 2">
    <name type="scientific">Povalibacter uvarum</name>
    <dbReference type="NCBI Taxonomy" id="732238"/>
    <lineage>
        <taxon>Bacteria</taxon>
        <taxon>Pseudomonadati</taxon>
        <taxon>Pseudomonadota</taxon>
        <taxon>Gammaproteobacteria</taxon>
        <taxon>Steroidobacterales</taxon>
        <taxon>Steroidobacteraceae</taxon>
        <taxon>Povalibacter</taxon>
    </lineage>
</organism>
<proteinExistence type="predicted"/>
<accession>A0A841HME4</accession>
<dbReference type="Proteomes" id="UP000588068">
    <property type="component" value="Unassembled WGS sequence"/>
</dbReference>
<dbReference type="RefSeq" id="WP_184331434.1">
    <property type="nucleotide sequence ID" value="NZ_JACHHZ010000002.1"/>
</dbReference>
<evidence type="ECO:0000313" key="2">
    <source>
        <dbReference type="Proteomes" id="UP000588068"/>
    </source>
</evidence>
<comment type="caution">
    <text evidence="1">The sequence shown here is derived from an EMBL/GenBank/DDBJ whole genome shotgun (WGS) entry which is preliminary data.</text>
</comment>
<protein>
    <submittedName>
        <fullName evidence="1">Uncharacterized protein</fullName>
    </submittedName>
</protein>